<evidence type="ECO:0008006" key="2">
    <source>
        <dbReference type="Google" id="ProtNLM"/>
    </source>
</evidence>
<dbReference type="Gene3D" id="3.10.20.860">
    <property type="match status" value="1"/>
</dbReference>
<name>A0A3B0VFY2_9ZZZZ</name>
<dbReference type="EMBL" id="UOEZ01000084">
    <property type="protein sequence ID" value="VAW39213.1"/>
    <property type="molecule type" value="Genomic_DNA"/>
</dbReference>
<sequence length="83" mass="9525">MHKYGDCSLCGGQVSQEKVELDYRYKEQLYIFEDVPAGVCQQCGEKYLIAEVSKEIEDKILTKKKAEKTISVPVYTFPEERAV</sequence>
<dbReference type="CDD" id="cd12870">
    <property type="entry name" value="MqsA"/>
    <property type="match status" value="1"/>
</dbReference>
<dbReference type="InterPro" id="IPR022453">
    <property type="entry name" value="Znf_MqsA-type"/>
</dbReference>
<dbReference type="NCBIfam" id="TIGR03831">
    <property type="entry name" value="YgiT_finger"/>
    <property type="match status" value="1"/>
</dbReference>
<organism evidence="1">
    <name type="scientific">hydrothermal vent metagenome</name>
    <dbReference type="NCBI Taxonomy" id="652676"/>
    <lineage>
        <taxon>unclassified sequences</taxon>
        <taxon>metagenomes</taxon>
        <taxon>ecological metagenomes</taxon>
    </lineage>
</organism>
<accession>A0A3B0VFY2</accession>
<evidence type="ECO:0000313" key="1">
    <source>
        <dbReference type="EMBL" id="VAW39213.1"/>
    </source>
</evidence>
<reference evidence="1" key="1">
    <citation type="submission" date="2018-06" db="EMBL/GenBank/DDBJ databases">
        <authorList>
            <person name="Zhirakovskaya E."/>
        </authorList>
    </citation>
    <scope>NUCLEOTIDE SEQUENCE</scope>
</reference>
<proteinExistence type="predicted"/>
<dbReference type="AlphaFoldDB" id="A0A3B0VFY2"/>
<gene>
    <name evidence="1" type="ORF">MNBD_DELTA02-860</name>
</gene>
<protein>
    <recommendedName>
        <fullName evidence="2">Type II toxin-antitoxin system MqsA family antitoxin</fullName>
    </recommendedName>
</protein>